<dbReference type="AlphaFoldDB" id="S7PC12"/>
<accession>S7PC12</accession>
<reference evidence="1 2" key="1">
    <citation type="journal article" date="2013" name="Nat. Commun.">
        <title>Genome analysis reveals insights into physiology and longevity of the Brandt's bat Myotis brandtii.</title>
        <authorList>
            <person name="Seim I."/>
            <person name="Fang X."/>
            <person name="Xiong Z."/>
            <person name="Lobanov A.V."/>
            <person name="Huang Z."/>
            <person name="Ma S."/>
            <person name="Feng Y."/>
            <person name="Turanov A.A."/>
            <person name="Zhu Y."/>
            <person name="Lenz T.L."/>
            <person name="Gerashchenko M.V."/>
            <person name="Fan D."/>
            <person name="Hee Yim S."/>
            <person name="Yao X."/>
            <person name="Jordan D."/>
            <person name="Xiong Y."/>
            <person name="Ma Y."/>
            <person name="Lyapunov A.N."/>
            <person name="Chen G."/>
            <person name="Kulakova O.I."/>
            <person name="Sun Y."/>
            <person name="Lee S.G."/>
            <person name="Bronson R.T."/>
            <person name="Moskalev A.A."/>
            <person name="Sunyaev S.R."/>
            <person name="Zhang G."/>
            <person name="Krogh A."/>
            <person name="Wang J."/>
            <person name="Gladyshev V.N."/>
        </authorList>
    </citation>
    <scope>NUCLEOTIDE SEQUENCE [LARGE SCALE GENOMIC DNA]</scope>
</reference>
<dbReference type="EMBL" id="KE162314">
    <property type="protein sequence ID" value="EPQ07773.1"/>
    <property type="molecule type" value="Genomic_DNA"/>
</dbReference>
<sequence length="64" mass="7263">MLEHVADIEKQLVPGFSLQSRNFESNENMVNRLQDRLGKDLFCGCEAGRRKKGLTRVPSRTAKS</sequence>
<organism evidence="1 2">
    <name type="scientific">Myotis brandtii</name>
    <name type="common">Brandt's bat</name>
    <dbReference type="NCBI Taxonomy" id="109478"/>
    <lineage>
        <taxon>Eukaryota</taxon>
        <taxon>Metazoa</taxon>
        <taxon>Chordata</taxon>
        <taxon>Craniata</taxon>
        <taxon>Vertebrata</taxon>
        <taxon>Euteleostomi</taxon>
        <taxon>Mammalia</taxon>
        <taxon>Eutheria</taxon>
        <taxon>Laurasiatheria</taxon>
        <taxon>Chiroptera</taxon>
        <taxon>Yangochiroptera</taxon>
        <taxon>Vespertilionidae</taxon>
        <taxon>Myotis</taxon>
    </lineage>
</organism>
<protein>
    <submittedName>
        <fullName evidence="1">Uncharacterized protein</fullName>
    </submittedName>
</protein>
<evidence type="ECO:0000313" key="1">
    <source>
        <dbReference type="EMBL" id="EPQ07773.1"/>
    </source>
</evidence>
<proteinExistence type="predicted"/>
<dbReference type="Proteomes" id="UP000052978">
    <property type="component" value="Unassembled WGS sequence"/>
</dbReference>
<name>S7PC12_MYOBR</name>
<evidence type="ECO:0000313" key="2">
    <source>
        <dbReference type="Proteomes" id="UP000052978"/>
    </source>
</evidence>
<keyword evidence="2" id="KW-1185">Reference proteome</keyword>
<gene>
    <name evidence="1" type="ORF">D623_10026386</name>
</gene>